<organism evidence="1 2">
    <name type="scientific">Ditylenchus dipsaci</name>
    <dbReference type="NCBI Taxonomy" id="166011"/>
    <lineage>
        <taxon>Eukaryota</taxon>
        <taxon>Metazoa</taxon>
        <taxon>Ecdysozoa</taxon>
        <taxon>Nematoda</taxon>
        <taxon>Chromadorea</taxon>
        <taxon>Rhabditida</taxon>
        <taxon>Tylenchina</taxon>
        <taxon>Tylenchomorpha</taxon>
        <taxon>Sphaerularioidea</taxon>
        <taxon>Anguinidae</taxon>
        <taxon>Anguininae</taxon>
        <taxon>Ditylenchus</taxon>
    </lineage>
</organism>
<reference evidence="2" key="1">
    <citation type="submission" date="2022-11" db="UniProtKB">
        <authorList>
            <consortium name="WormBaseParasite"/>
        </authorList>
    </citation>
    <scope>IDENTIFICATION</scope>
</reference>
<name>A0A915EBR3_9BILA</name>
<dbReference type="AlphaFoldDB" id="A0A915EBR3"/>
<dbReference type="Proteomes" id="UP000887574">
    <property type="component" value="Unplaced"/>
</dbReference>
<evidence type="ECO:0000313" key="2">
    <source>
        <dbReference type="WBParaSite" id="jg4165"/>
    </source>
</evidence>
<proteinExistence type="predicted"/>
<protein>
    <submittedName>
        <fullName evidence="2">Uncharacterized protein</fullName>
    </submittedName>
</protein>
<keyword evidence="1" id="KW-1185">Reference proteome</keyword>
<sequence>MTSSIGWTDEQEKALRDFARAHSDSNGQFQTASIGQLKSSNNMFANCTEASMVQATLRLLENDEEAPTQYANSLDKRAEFKEIEKDIAPQNAQTETIANSTLRTIESTYIVPVVAIDAYSANVEANLLTPASSPVVTALPGSLTKWEN</sequence>
<evidence type="ECO:0000313" key="1">
    <source>
        <dbReference type="Proteomes" id="UP000887574"/>
    </source>
</evidence>
<accession>A0A915EBR3</accession>
<dbReference type="WBParaSite" id="jg4165">
    <property type="protein sequence ID" value="jg4165"/>
    <property type="gene ID" value="jg4165"/>
</dbReference>